<feature type="domain" description="DUF1232" evidence="6">
    <location>
        <begin position="87"/>
        <end position="121"/>
    </location>
</feature>
<evidence type="ECO:0000256" key="2">
    <source>
        <dbReference type="ARBA" id="ARBA00022692"/>
    </source>
</evidence>
<dbReference type="EMBL" id="FZOQ01000009">
    <property type="protein sequence ID" value="SNS57955.1"/>
    <property type="molecule type" value="Genomic_DNA"/>
</dbReference>
<name>A0A239FM57_9BACT</name>
<dbReference type="GO" id="GO:0012505">
    <property type="term" value="C:endomembrane system"/>
    <property type="evidence" value="ECO:0007669"/>
    <property type="project" value="UniProtKB-SubCell"/>
</dbReference>
<evidence type="ECO:0000313" key="7">
    <source>
        <dbReference type="EMBL" id="SNS57955.1"/>
    </source>
</evidence>
<evidence type="ECO:0000313" key="8">
    <source>
        <dbReference type="Proteomes" id="UP000198432"/>
    </source>
</evidence>
<dbReference type="Proteomes" id="UP000198432">
    <property type="component" value="Unassembled WGS sequence"/>
</dbReference>
<feature type="transmembrane region" description="Helical" evidence="5">
    <location>
        <begin position="81"/>
        <end position="100"/>
    </location>
</feature>
<keyword evidence="3 5" id="KW-1133">Transmembrane helix</keyword>
<sequence>MLNDWIHKGLVYSQNPLFKKFMGKASGLFAKPLKMGLMLTTAYKKLVNTESTASGFDQVKDYMQTFIRLVKAYMNGDYRNVATKSLVIGVAVLLYFVSPLDIIPDFLPALGILDDISLMAWFMDTFQKEIVKFRQWESDQNFDHYRIGSL</sequence>
<gene>
    <name evidence="7" type="ORF">SAMN06296052_10935</name>
</gene>
<dbReference type="RefSeq" id="WP_089319296.1">
    <property type="nucleotide sequence ID" value="NZ_FZOQ01000009.1"/>
</dbReference>
<accession>A0A239FM57</accession>
<dbReference type="AlphaFoldDB" id="A0A239FM57"/>
<evidence type="ECO:0000256" key="3">
    <source>
        <dbReference type="ARBA" id="ARBA00022989"/>
    </source>
</evidence>
<evidence type="ECO:0000256" key="1">
    <source>
        <dbReference type="ARBA" id="ARBA00004127"/>
    </source>
</evidence>
<proteinExistence type="predicted"/>
<dbReference type="InterPro" id="IPR010652">
    <property type="entry name" value="DUF1232"/>
</dbReference>
<keyword evidence="4 5" id="KW-0472">Membrane</keyword>
<comment type="subcellular location">
    <subcellularLocation>
        <location evidence="1">Endomembrane system</location>
        <topology evidence="1">Multi-pass membrane protein</topology>
    </subcellularLocation>
</comment>
<evidence type="ECO:0000256" key="5">
    <source>
        <dbReference type="SAM" id="Phobius"/>
    </source>
</evidence>
<organism evidence="7 8">
    <name type="scientific">Pontibacter ummariensis</name>
    <dbReference type="NCBI Taxonomy" id="1610492"/>
    <lineage>
        <taxon>Bacteria</taxon>
        <taxon>Pseudomonadati</taxon>
        <taxon>Bacteroidota</taxon>
        <taxon>Cytophagia</taxon>
        <taxon>Cytophagales</taxon>
        <taxon>Hymenobacteraceae</taxon>
        <taxon>Pontibacter</taxon>
    </lineage>
</organism>
<protein>
    <submittedName>
        <fullName evidence="7">Uncharacterized membrane protein YkvA, DUF1232 family</fullName>
    </submittedName>
</protein>
<keyword evidence="8" id="KW-1185">Reference proteome</keyword>
<dbReference type="Pfam" id="PF06803">
    <property type="entry name" value="DUF1232"/>
    <property type="match status" value="1"/>
</dbReference>
<reference evidence="8" key="1">
    <citation type="submission" date="2017-06" db="EMBL/GenBank/DDBJ databases">
        <authorList>
            <person name="Varghese N."/>
            <person name="Submissions S."/>
        </authorList>
    </citation>
    <scope>NUCLEOTIDE SEQUENCE [LARGE SCALE GENOMIC DNA]</scope>
    <source>
        <strain evidence="8">NKM1</strain>
    </source>
</reference>
<evidence type="ECO:0000256" key="4">
    <source>
        <dbReference type="ARBA" id="ARBA00023136"/>
    </source>
</evidence>
<evidence type="ECO:0000259" key="6">
    <source>
        <dbReference type="Pfam" id="PF06803"/>
    </source>
</evidence>
<dbReference type="OrthoDB" id="9800034at2"/>
<keyword evidence="2 5" id="KW-0812">Transmembrane</keyword>